<feature type="repeat" description="PPR" evidence="3">
    <location>
        <begin position="162"/>
        <end position="196"/>
    </location>
</feature>
<dbReference type="GO" id="GO:0003729">
    <property type="term" value="F:mRNA binding"/>
    <property type="evidence" value="ECO:0007669"/>
    <property type="project" value="UniProtKB-ARBA"/>
</dbReference>
<feature type="repeat" description="PPR" evidence="3">
    <location>
        <begin position="337"/>
        <end position="371"/>
    </location>
</feature>
<comment type="caution">
    <text evidence="4">The sequence shown here is derived from an EMBL/GenBank/DDBJ whole genome shotgun (WGS) entry which is preliminary data.</text>
</comment>
<dbReference type="PROSITE" id="PS51375">
    <property type="entry name" value="PPR"/>
    <property type="match status" value="3"/>
</dbReference>
<organism evidence="4 5">
    <name type="scientific">Papaver nudicaule</name>
    <name type="common">Iceland poppy</name>
    <dbReference type="NCBI Taxonomy" id="74823"/>
    <lineage>
        <taxon>Eukaryota</taxon>
        <taxon>Viridiplantae</taxon>
        <taxon>Streptophyta</taxon>
        <taxon>Embryophyta</taxon>
        <taxon>Tracheophyta</taxon>
        <taxon>Spermatophyta</taxon>
        <taxon>Magnoliopsida</taxon>
        <taxon>Ranunculales</taxon>
        <taxon>Papaveraceae</taxon>
        <taxon>Papaveroideae</taxon>
        <taxon>Papaver</taxon>
    </lineage>
</organism>
<evidence type="ECO:0000256" key="3">
    <source>
        <dbReference type="PROSITE-ProRule" id="PRU00708"/>
    </source>
</evidence>
<evidence type="ECO:0000313" key="5">
    <source>
        <dbReference type="Proteomes" id="UP001177140"/>
    </source>
</evidence>
<dbReference type="EMBL" id="JAJJMA010034043">
    <property type="protein sequence ID" value="MCL7024395.1"/>
    <property type="molecule type" value="Genomic_DNA"/>
</dbReference>
<keyword evidence="5" id="KW-1185">Reference proteome</keyword>
<dbReference type="SUPFAM" id="SSF48452">
    <property type="entry name" value="TPR-like"/>
    <property type="match status" value="1"/>
</dbReference>
<dbReference type="Gene3D" id="1.25.40.10">
    <property type="entry name" value="Tetratricopeptide repeat domain"/>
    <property type="match status" value="2"/>
</dbReference>
<sequence length="493" mass="56118">MNRLNLKCCHHQVYGTRSLITGGIADNNNNLHANIIKLDKPGASVLPELEKLTKKERKIAVLLGIIRDLRMRKRYTQALEVAEWMHNAGVCKFTPGKHAVRLDLISRVHGVDSAESFFNSLGDQEKTIQTHGALLHVYVRERLTDKSLSYFEKMKEMGLPLDALTYNNIMALYMNTNKYDKVPTVLAEMKDNGISPDKVSYSMCITSCLERSDLDGMDKVLQEMEQTEIRVEWNTYGMVANSHIKAGHNGKALVYLKKAEDTLEKKDALGYNHLITLYASLGNKSEMLRLWNLKKECCEKYINIDYITMLGSWVKLGDFEEAEKLLNEWESSTCNYDFRVPNTLLVGYCKKGLVDKARKILTDIVQEGKTPIPNSWGIIALAYVNKNEMEKALECMELAIKLCVGTSRAWRPNPKVIAAILSWLGDNGQVEEVENFVGLLKNVIPMNRQIYHALIKANVRQGKEVDELLEIMKSDNKIEEDEETKKILQLKIN</sequence>
<evidence type="ECO:0008006" key="6">
    <source>
        <dbReference type="Google" id="ProtNLM"/>
    </source>
</evidence>
<accession>A0AA41UVP6</accession>
<evidence type="ECO:0000256" key="2">
    <source>
        <dbReference type="ARBA" id="ARBA00022737"/>
    </source>
</evidence>
<feature type="repeat" description="PPR" evidence="3">
    <location>
        <begin position="127"/>
        <end position="161"/>
    </location>
</feature>
<dbReference type="NCBIfam" id="TIGR00756">
    <property type="entry name" value="PPR"/>
    <property type="match status" value="3"/>
</dbReference>
<gene>
    <name evidence="4" type="ORF">MKW94_029697</name>
</gene>
<evidence type="ECO:0000313" key="4">
    <source>
        <dbReference type="EMBL" id="MCL7024395.1"/>
    </source>
</evidence>
<dbReference type="PANTHER" id="PTHR45717:SF20">
    <property type="entry name" value="OS07G0598500 PROTEIN"/>
    <property type="match status" value="1"/>
</dbReference>
<dbReference type="InterPro" id="IPR002885">
    <property type="entry name" value="PPR_rpt"/>
</dbReference>
<name>A0AA41UVP6_PAPNU</name>
<protein>
    <recommendedName>
        <fullName evidence="6">Pentatricopeptide repeat-containing protein</fullName>
    </recommendedName>
</protein>
<comment type="similarity">
    <text evidence="1">Belongs to the PPR family. P subfamily.</text>
</comment>
<dbReference type="GO" id="GO:0005739">
    <property type="term" value="C:mitochondrion"/>
    <property type="evidence" value="ECO:0007669"/>
    <property type="project" value="TreeGrafter"/>
</dbReference>
<dbReference type="Pfam" id="PF13041">
    <property type="entry name" value="PPR_2"/>
    <property type="match status" value="1"/>
</dbReference>
<keyword evidence="2" id="KW-0677">Repeat</keyword>
<dbReference type="Proteomes" id="UP001177140">
    <property type="component" value="Unassembled WGS sequence"/>
</dbReference>
<proteinExistence type="inferred from homology"/>
<reference evidence="4" key="1">
    <citation type="submission" date="2022-03" db="EMBL/GenBank/DDBJ databases">
        <title>A functionally conserved STORR gene fusion in Papaver species that diverged 16.8 million years ago.</title>
        <authorList>
            <person name="Catania T."/>
        </authorList>
    </citation>
    <scope>NUCLEOTIDE SEQUENCE</scope>
    <source>
        <strain evidence="4">S-191538</strain>
    </source>
</reference>
<dbReference type="PANTHER" id="PTHR45717">
    <property type="entry name" value="OS12G0527900 PROTEIN"/>
    <property type="match status" value="1"/>
</dbReference>
<evidence type="ECO:0000256" key="1">
    <source>
        <dbReference type="ARBA" id="ARBA00007626"/>
    </source>
</evidence>
<dbReference type="InterPro" id="IPR011990">
    <property type="entry name" value="TPR-like_helical_dom_sf"/>
</dbReference>
<dbReference type="AlphaFoldDB" id="A0AA41UVP6"/>
<dbReference type="Pfam" id="PF01535">
    <property type="entry name" value="PPR"/>
    <property type="match status" value="3"/>
</dbReference>